<evidence type="ECO:0000256" key="6">
    <source>
        <dbReference type="ARBA" id="ARBA00022989"/>
    </source>
</evidence>
<dbReference type="RefSeq" id="WP_305003344.1">
    <property type="nucleotide sequence ID" value="NZ_JAUQUB010000002.1"/>
</dbReference>
<feature type="domain" description="EamA" evidence="9">
    <location>
        <begin position="15"/>
        <end position="150"/>
    </location>
</feature>
<keyword evidence="5 8" id="KW-0812">Transmembrane</keyword>
<gene>
    <name evidence="10" type="primary">rarD</name>
    <name evidence="10" type="ORF">Q5716_11820</name>
</gene>
<sequence>MTSAPPPADRVSPAGLGFALAAYGVWGFLPLAFVFLAPAGAVEVVSWRIVFGVVFCAILLTVTRGWSRFMSLARDARAFGLLSLAAVLILVNWGVFIYATLAGHVVEGALGYFINPIFTVILGVVVLRERLRPLQWIAVGVSVVAVIVLVVGYGSFPWIALTLALSFGMYGFVKRAVGPRADAISGMTVETAVLSPFAVAALVVVQLTSGLVIGTQAPWHTAIMLSLGALTATPLILFAAAARRLPLVYMGLIQYVAPVLQFIIGVWLLREAMPAERWLGFGLVWIALILLTIDMFLRKPSVGALARRGS</sequence>
<name>A0ABT9BPM9_9MICO</name>
<feature type="transmembrane region" description="Helical" evidence="8">
    <location>
        <begin position="219"/>
        <end position="240"/>
    </location>
</feature>
<protein>
    <submittedName>
        <fullName evidence="10">EamA family transporter RarD</fullName>
    </submittedName>
</protein>
<feature type="transmembrane region" description="Helical" evidence="8">
    <location>
        <begin position="247"/>
        <end position="269"/>
    </location>
</feature>
<feature type="transmembrane region" description="Helical" evidence="8">
    <location>
        <begin position="275"/>
        <end position="297"/>
    </location>
</feature>
<comment type="caution">
    <text evidence="10">The sequence shown here is derived from an EMBL/GenBank/DDBJ whole genome shotgun (WGS) entry which is preliminary data.</text>
</comment>
<evidence type="ECO:0000256" key="3">
    <source>
        <dbReference type="ARBA" id="ARBA00022448"/>
    </source>
</evidence>
<dbReference type="InterPro" id="IPR037185">
    <property type="entry name" value="EmrE-like"/>
</dbReference>
<feature type="transmembrane region" description="Helical" evidence="8">
    <location>
        <begin position="20"/>
        <end position="39"/>
    </location>
</feature>
<dbReference type="NCBIfam" id="TIGR00688">
    <property type="entry name" value="rarD"/>
    <property type="match status" value="1"/>
</dbReference>
<evidence type="ECO:0000259" key="9">
    <source>
        <dbReference type="Pfam" id="PF00892"/>
    </source>
</evidence>
<comment type="similarity">
    <text evidence="2">Belongs to the EamA transporter family.</text>
</comment>
<feature type="transmembrane region" description="Helical" evidence="8">
    <location>
        <begin position="45"/>
        <end position="66"/>
    </location>
</feature>
<feature type="transmembrane region" description="Helical" evidence="8">
    <location>
        <begin position="78"/>
        <end position="103"/>
    </location>
</feature>
<dbReference type="Proteomes" id="UP001241072">
    <property type="component" value="Unassembled WGS sequence"/>
</dbReference>
<organism evidence="10 11">
    <name type="scientific">Antiquaquibacter soli</name>
    <dbReference type="NCBI Taxonomy" id="3064523"/>
    <lineage>
        <taxon>Bacteria</taxon>
        <taxon>Bacillati</taxon>
        <taxon>Actinomycetota</taxon>
        <taxon>Actinomycetes</taxon>
        <taxon>Micrococcales</taxon>
        <taxon>Microbacteriaceae</taxon>
        <taxon>Antiquaquibacter</taxon>
    </lineage>
</organism>
<feature type="transmembrane region" description="Helical" evidence="8">
    <location>
        <begin position="193"/>
        <end position="213"/>
    </location>
</feature>
<evidence type="ECO:0000256" key="8">
    <source>
        <dbReference type="SAM" id="Phobius"/>
    </source>
</evidence>
<dbReference type="InterPro" id="IPR000620">
    <property type="entry name" value="EamA_dom"/>
</dbReference>
<keyword evidence="3" id="KW-0813">Transport</keyword>
<keyword evidence="6 8" id="KW-1133">Transmembrane helix</keyword>
<dbReference type="EMBL" id="JAUQUB010000002">
    <property type="protein sequence ID" value="MDO7882914.1"/>
    <property type="molecule type" value="Genomic_DNA"/>
</dbReference>
<comment type="subcellular location">
    <subcellularLocation>
        <location evidence="1">Cell membrane</location>
        <topology evidence="1">Multi-pass membrane protein</topology>
    </subcellularLocation>
</comment>
<keyword evidence="7 8" id="KW-0472">Membrane</keyword>
<dbReference type="PANTHER" id="PTHR22911:SF137">
    <property type="entry name" value="SOLUTE CARRIER FAMILY 35 MEMBER G2-RELATED"/>
    <property type="match status" value="1"/>
</dbReference>
<dbReference type="InterPro" id="IPR004626">
    <property type="entry name" value="RarD"/>
</dbReference>
<evidence type="ECO:0000313" key="11">
    <source>
        <dbReference type="Proteomes" id="UP001241072"/>
    </source>
</evidence>
<keyword evidence="11" id="KW-1185">Reference proteome</keyword>
<evidence type="ECO:0000256" key="2">
    <source>
        <dbReference type="ARBA" id="ARBA00007362"/>
    </source>
</evidence>
<keyword evidence="4" id="KW-1003">Cell membrane</keyword>
<evidence type="ECO:0000256" key="4">
    <source>
        <dbReference type="ARBA" id="ARBA00022475"/>
    </source>
</evidence>
<evidence type="ECO:0000256" key="7">
    <source>
        <dbReference type="ARBA" id="ARBA00023136"/>
    </source>
</evidence>
<proteinExistence type="inferred from homology"/>
<dbReference type="PANTHER" id="PTHR22911">
    <property type="entry name" value="ACYL-MALONYL CONDENSING ENZYME-RELATED"/>
    <property type="match status" value="1"/>
</dbReference>
<evidence type="ECO:0000256" key="5">
    <source>
        <dbReference type="ARBA" id="ARBA00022692"/>
    </source>
</evidence>
<dbReference type="Pfam" id="PF00892">
    <property type="entry name" value="EamA"/>
    <property type="match status" value="1"/>
</dbReference>
<evidence type="ECO:0000256" key="1">
    <source>
        <dbReference type="ARBA" id="ARBA00004651"/>
    </source>
</evidence>
<reference evidence="10 11" key="1">
    <citation type="submission" date="2023-07" db="EMBL/GenBank/DDBJ databases">
        <title>Protaetiibacter sp. nov WY-16 isolated from soil.</title>
        <authorList>
            <person name="Liu B."/>
            <person name="Wan Y."/>
        </authorList>
    </citation>
    <scope>NUCLEOTIDE SEQUENCE [LARGE SCALE GENOMIC DNA]</scope>
    <source>
        <strain evidence="10 11">WY-16</strain>
    </source>
</reference>
<feature type="transmembrane region" description="Helical" evidence="8">
    <location>
        <begin position="109"/>
        <end position="127"/>
    </location>
</feature>
<dbReference type="SUPFAM" id="SSF103481">
    <property type="entry name" value="Multidrug resistance efflux transporter EmrE"/>
    <property type="match status" value="2"/>
</dbReference>
<accession>A0ABT9BPM9</accession>
<evidence type="ECO:0000313" key="10">
    <source>
        <dbReference type="EMBL" id="MDO7882914.1"/>
    </source>
</evidence>
<feature type="transmembrane region" description="Helical" evidence="8">
    <location>
        <begin position="134"/>
        <end position="150"/>
    </location>
</feature>